<dbReference type="AlphaFoldDB" id="A0A4R2S0I2"/>
<dbReference type="EMBL" id="SLXV01000030">
    <property type="protein sequence ID" value="TCP65781.1"/>
    <property type="molecule type" value="Genomic_DNA"/>
</dbReference>
<comment type="caution">
    <text evidence="2">The sequence shown here is derived from an EMBL/GenBank/DDBJ whole genome shotgun (WGS) entry which is preliminary data.</text>
</comment>
<gene>
    <name evidence="2" type="ORF">EDD57_13020</name>
</gene>
<accession>A0A4R2S0I2</accession>
<feature type="chain" id="PRO_5020667453" evidence="1">
    <location>
        <begin position="23"/>
        <end position="125"/>
    </location>
</feature>
<dbReference type="Proteomes" id="UP000294746">
    <property type="component" value="Unassembled WGS sequence"/>
</dbReference>
<keyword evidence="1" id="KW-0732">Signal</keyword>
<name>A0A4R2S0I2_9BACL</name>
<evidence type="ECO:0000313" key="3">
    <source>
        <dbReference type="Proteomes" id="UP000294746"/>
    </source>
</evidence>
<sequence length="125" mass="13942">MKHKLIVSILCCLMFAMTTGFSHPSQIPTQEYLRKRALIQALSPSIYNAIAGYYGNTKLFDSEKIISVKQTPEGSNVYIVKIQVTTFEGPHNPPYGIETVTLQVDASGISVINFQHKDDTPNPQR</sequence>
<dbReference type="OrthoDB" id="1937736at2"/>
<dbReference type="InterPro" id="IPR024984">
    <property type="entry name" value="DUF3888"/>
</dbReference>
<feature type="signal peptide" evidence="1">
    <location>
        <begin position="1"/>
        <end position="22"/>
    </location>
</feature>
<evidence type="ECO:0000313" key="2">
    <source>
        <dbReference type="EMBL" id="TCP65781.1"/>
    </source>
</evidence>
<proteinExistence type="predicted"/>
<keyword evidence="3" id="KW-1185">Reference proteome</keyword>
<dbReference type="RefSeq" id="WP_131849264.1">
    <property type="nucleotide sequence ID" value="NZ_SLXV01000030.1"/>
</dbReference>
<reference evidence="2 3" key="1">
    <citation type="submission" date="2019-03" db="EMBL/GenBank/DDBJ databases">
        <title>Genomic Encyclopedia of Type Strains, Phase IV (KMG-IV): sequencing the most valuable type-strain genomes for metagenomic binning, comparative biology and taxonomic classification.</title>
        <authorList>
            <person name="Goeker M."/>
        </authorList>
    </citation>
    <scope>NUCLEOTIDE SEQUENCE [LARGE SCALE GENOMIC DNA]</scope>
    <source>
        <strain evidence="2 3">DSM 46831</strain>
    </source>
</reference>
<dbReference type="Pfam" id="PF13027">
    <property type="entry name" value="DUF3888"/>
    <property type="match status" value="1"/>
</dbReference>
<protein>
    <submittedName>
        <fullName evidence="2">Uncharacterized protein DUF3888</fullName>
    </submittedName>
</protein>
<organism evidence="2 3">
    <name type="scientific">Baia soyae</name>
    <dbReference type="NCBI Taxonomy" id="1544746"/>
    <lineage>
        <taxon>Bacteria</taxon>
        <taxon>Bacillati</taxon>
        <taxon>Bacillota</taxon>
        <taxon>Bacilli</taxon>
        <taxon>Bacillales</taxon>
        <taxon>Thermoactinomycetaceae</taxon>
        <taxon>Baia</taxon>
    </lineage>
</organism>
<evidence type="ECO:0000256" key="1">
    <source>
        <dbReference type="SAM" id="SignalP"/>
    </source>
</evidence>